<feature type="compositionally biased region" description="Polar residues" evidence="4">
    <location>
        <begin position="15"/>
        <end position="25"/>
    </location>
</feature>
<dbReference type="GO" id="GO:0043200">
    <property type="term" value="P:response to amino acid"/>
    <property type="evidence" value="ECO:0007669"/>
    <property type="project" value="TreeGrafter"/>
</dbReference>
<dbReference type="AlphaFoldDB" id="A0A7W7EUA4"/>
<dbReference type="Pfam" id="PF01037">
    <property type="entry name" value="AsnC_trans_reg"/>
    <property type="match status" value="1"/>
</dbReference>
<dbReference type="CDD" id="cd00090">
    <property type="entry name" value="HTH_ARSR"/>
    <property type="match status" value="1"/>
</dbReference>
<protein>
    <submittedName>
        <fullName evidence="6">DNA-binding Lrp family transcriptional regulator</fullName>
    </submittedName>
</protein>
<feature type="domain" description="HTH asnC-type" evidence="5">
    <location>
        <begin position="30"/>
        <end position="90"/>
    </location>
</feature>
<organism evidence="6 7">
    <name type="scientific">Novosphingobium taihuense</name>
    <dbReference type="NCBI Taxonomy" id="260085"/>
    <lineage>
        <taxon>Bacteria</taxon>
        <taxon>Pseudomonadati</taxon>
        <taxon>Pseudomonadota</taxon>
        <taxon>Alphaproteobacteria</taxon>
        <taxon>Sphingomonadales</taxon>
        <taxon>Sphingomonadaceae</taxon>
        <taxon>Novosphingobium</taxon>
    </lineage>
</organism>
<dbReference type="PANTHER" id="PTHR30154">
    <property type="entry name" value="LEUCINE-RESPONSIVE REGULATORY PROTEIN"/>
    <property type="match status" value="1"/>
</dbReference>
<dbReference type="GO" id="GO:0006355">
    <property type="term" value="P:regulation of DNA-templated transcription"/>
    <property type="evidence" value="ECO:0007669"/>
    <property type="project" value="UniProtKB-ARBA"/>
</dbReference>
<dbReference type="InterPro" id="IPR019887">
    <property type="entry name" value="Tscrpt_reg_AsnC/Lrp_C"/>
</dbReference>
<dbReference type="InterPro" id="IPR019888">
    <property type="entry name" value="Tscrpt_reg_AsnC-like"/>
</dbReference>
<evidence type="ECO:0000259" key="5">
    <source>
        <dbReference type="PROSITE" id="PS50956"/>
    </source>
</evidence>
<dbReference type="InterPro" id="IPR011991">
    <property type="entry name" value="ArsR-like_HTH"/>
</dbReference>
<evidence type="ECO:0000256" key="1">
    <source>
        <dbReference type="ARBA" id="ARBA00023015"/>
    </source>
</evidence>
<feature type="region of interest" description="Disordered" evidence="4">
    <location>
        <begin position="1"/>
        <end position="25"/>
    </location>
</feature>
<evidence type="ECO:0000256" key="3">
    <source>
        <dbReference type="ARBA" id="ARBA00023163"/>
    </source>
</evidence>
<dbReference type="Proteomes" id="UP000538566">
    <property type="component" value="Unassembled WGS sequence"/>
</dbReference>
<dbReference type="SMART" id="SM00344">
    <property type="entry name" value="HTH_ASNC"/>
    <property type="match status" value="1"/>
</dbReference>
<dbReference type="Gene3D" id="1.10.10.10">
    <property type="entry name" value="Winged helix-like DNA-binding domain superfamily/Winged helix DNA-binding domain"/>
    <property type="match status" value="1"/>
</dbReference>
<dbReference type="InterPro" id="IPR000485">
    <property type="entry name" value="AsnC-type_HTH_dom"/>
</dbReference>
<keyword evidence="7" id="KW-1185">Reference proteome</keyword>
<keyword evidence="1" id="KW-0805">Transcription regulation</keyword>
<accession>A0A7W7EUA4</accession>
<dbReference type="EMBL" id="JACHOA010000004">
    <property type="protein sequence ID" value="MBB4614102.1"/>
    <property type="molecule type" value="Genomic_DNA"/>
</dbReference>
<dbReference type="InterPro" id="IPR036388">
    <property type="entry name" value="WH-like_DNA-bd_sf"/>
</dbReference>
<dbReference type="InterPro" id="IPR036390">
    <property type="entry name" value="WH_DNA-bd_sf"/>
</dbReference>
<keyword evidence="3" id="KW-0804">Transcription</keyword>
<dbReference type="SUPFAM" id="SSF54909">
    <property type="entry name" value="Dimeric alpha+beta barrel"/>
    <property type="match status" value="1"/>
</dbReference>
<evidence type="ECO:0000256" key="2">
    <source>
        <dbReference type="ARBA" id="ARBA00023125"/>
    </source>
</evidence>
<dbReference type="PROSITE" id="PS50956">
    <property type="entry name" value="HTH_ASNC_2"/>
    <property type="match status" value="1"/>
</dbReference>
<dbReference type="InterPro" id="IPR011008">
    <property type="entry name" value="Dimeric_a/b-barrel"/>
</dbReference>
<evidence type="ECO:0000256" key="4">
    <source>
        <dbReference type="SAM" id="MobiDB-lite"/>
    </source>
</evidence>
<gene>
    <name evidence="6" type="ORF">GGR37_002388</name>
</gene>
<evidence type="ECO:0000313" key="6">
    <source>
        <dbReference type="EMBL" id="MBB4614102.1"/>
    </source>
</evidence>
<evidence type="ECO:0000313" key="7">
    <source>
        <dbReference type="Proteomes" id="UP000538566"/>
    </source>
</evidence>
<name>A0A7W7EUA4_9SPHN</name>
<dbReference type="GO" id="GO:0043565">
    <property type="term" value="F:sequence-specific DNA binding"/>
    <property type="evidence" value="ECO:0007669"/>
    <property type="project" value="InterPro"/>
</dbReference>
<dbReference type="SUPFAM" id="SSF46785">
    <property type="entry name" value="Winged helix' DNA-binding domain"/>
    <property type="match status" value="1"/>
</dbReference>
<feature type="compositionally biased region" description="Basic and acidic residues" evidence="4">
    <location>
        <begin position="1"/>
        <end position="14"/>
    </location>
</feature>
<proteinExistence type="predicted"/>
<reference evidence="6 7" key="1">
    <citation type="submission" date="2020-08" db="EMBL/GenBank/DDBJ databases">
        <title>Genomic Encyclopedia of Type Strains, Phase IV (KMG-IV): sequencing the most valuable type-strain genomes for metagenomic binning, comparative biology and taxonomic classification.</title>
        <authorList>
            <person name="Goeker M."/>
        </authorList>
    </citation>
    <scope>NUCLEOTIDE SEQUENCE [LARGE SCALE GENOMIC DNA]</scope>
    <source>
        <strain evidence="6 7">DSM 17507</strain>
    </source>
</reference>
<dbReference type="PANTHER" id="PTHR30154:SF34">
    <property type="entry name" value="TRANSCRIPTIONAL REGULATOR AZLB"/>
    <property type="match status" value="1"/>
</dbReference>
<dbReference type="PRINTS" id="PR00033">
    <property type="entry name" value="HTHASNC"/>
</dbReference>
<dbReference type="Pfam" id="PF13412">
    <property type="entry name" value="HTH_24"/>
    <property type="match status" value="1"/>
</dbReference>
<keyword evidence="2 6" id="KW-0238">DNA-binding</keyword>
<dbReference type="RefSeq" id="WP_246415646.1">
    <property type="nucleotide sequence ID" value="NZ_JACHOA010000004.1"/>
</dbReference>
<comment type="caution">
    <text evidence="6">The sequence shown here is derived from an EMBL/GenBank/DDBJ whole genome shotgun (WGS) entry which is preliminary data.</text>
</comment>
<sequence>MRLTDRNPLRKPTRDNSGGTPGTMTQTFSYDATDLNIVEQLRLNGRANNQQIAEKLGLTATTVSTRIKRMEDADQLRVVAVSDFTAHGFNVLLRISVQVDGRPASEVAAELAALPEVFATHLVTGRYDIDMLVALHDFDDLSQFLLDDLSGIRGIRSLTPAVVVDIIKYKFDVAPIAGRSGVTKGGEG</sequence>
<dbReference type="Gene3D" id="3.30.70.920">
    <property type="match status" value="1"/>
</dbReference>
<dbReference type="GO" id="GO:0005829">
    <property type="term" value="C:cytosol"/>
    <property type="evidence" value="ECO:0007669"/>
    <property type="project" value="TreeGrafter"/>
</dbReference>